<name>A0AAU9K9B0_9CILI</name>
<keyword evidence="6" id="KW-0175">Coiled coil</keyword>
<protein>
    <recommendedName>
        <fullName evidence="7">Arf-GAP domain-containing protein</fullName>
    </recommendedName>
</protein>
<dbReference type="SMART" id="SM00105">
    <property type="entry name" value="ArfGap"/>
    <property type="match status" value="1"/>
</dbReference>
<feature type="domain" description="Arf-GAP" evidence="7">
    <location>
        <begin position="13"/>
        <end position="96"/>
    </location>
</feature>
<dbReference type="GO" id="GO:0000139">
    <property type="term" value="C:Golgi membrane"/>
    <property type="evidence" value="ECO:0007669"/>
    <property type="project" value="GOC"/>
</dbReference>
<dbReference type="GO" id="GO:0005096">
    <property type="term" value="F:GTPase activator activity"/>
    <property type="evidence" value="ECO:0007669"/>
    <property type="project" value="UniProtKB-KW"/>
</dbReference>
<evidence type="ECO:0000256" key="6">
    <source>
        <dbReference type="SAM" id="Coils"/>
    </source>
</evidence>
<feature type="coiled-coil region" evidence="6">
    <location>
        <begin position="306"/>
        <end position="333"/>
    </location>
</feature>
<dbReference type="Pfam" id="PF01412">
    <property type="entry name" value="ArfGap"/>
    <property type="match status" value="1"/>
</dbReference>
<keyword evidence="9" id="KW-1185">Reference proteome</keyword>
<reference evidence="8" key="1">
    <citation type="submission" date="2021-09" db="EMBL/GenBank/DDBJ databases">
        <authorList>
            <consortium name="AG Swart"/>
            <person name="Singh M."/>
            <person name="Singh A."/>
            <person name="Seah K."/>
            <person name="Emmerich C."/>
        </authorList>
    </citation>
    <scope>NUCLEOTIDE SEQUENCE</scope>
    <source>
        <strain evidence="8">ATCC30299</strain>
    </source>
</reference>
<keyword evidence="2" id="KW-0479">Metal-binding</keyword>
<evidence type="ECO:0000256" key="4">
    <source>
        <dbReference type="ARBA" id="ARBA00022833"/>
    </source>
</evidence>
<keyword evidence="3 5" id="KW-0863">Zinc-finger</keyword>
<accession>A0AAU9K9B0</accession>
<dbReference type="PRINTS" id="PR00405">
    <property type="entry name" value="REVINTRACTNG"/>
</dbReference>
<organism evidence="8 9">
    <name type="scientific">Blepharisma stoltei</name>
    <dbReference type="NCBI Taxonomy" id="1481888"/>
    <lineage>
        <taxon>Eukaryota</taxon>
        <taxon>Sar</taxon>
        <taxon>Alveolata</taxon>
        <taxon>Ciliophora</taxon>
        <taxon>Postciliodesmatophora</taxon>
        <taxon>Heterotrichea</taxon>
        <taxon>Heterotrichida</taxon>
        <taxon>Blepharismidae</taxon>
        <taxon>Blepharisma</taxon>
    </lineage>
</organism>
<dbReference type="GO" id="GO:0048205">
    <property type="term" value="P:COPI coating of Golgi vesicle"/>
    <property type="evidence" value="ECO:0007669"/>
    <property type="project" value="TreeGrafter"/>
</dbReference>
<evidence type="ECO:0000259" key="7">
    <source>
        <dbReference type="PROSITE" id="PS50115"/>
    </source>
</evidence>
<dbReference type="CDD" id="cd08831">
    <property type="entry name" value="ArfGap_ArfGap2_3_like"/>
    <property type="match status" value="1"/>
</dbReference>
<dbReference type="InterPro" id="IPR038508">
    <property type="entry name" value="ArfGAP_dom_sf"/>
</dbReference>
<gene>
    <name evidence="8" type="ORF">BSTOLATCC_MIC58336</name>
</gene>
<dbReference type="InterPro" id="IPR037278">
    <property type="entry name" value="ARFGAP/RecO"/>
</dbReference>
<evidence type="ECO:0000256" key="1">
    <source>
        <dbReference type="ARBA" id="ARBA00022468"/>
    </source>
</evidence>
<evidence type="ECO:0000256" key="5">
    <source>
        <dbReference type="PROSITE-ProRule" id="PRU00288"/>
    </source>
</evidence>
<comment type="caution">
    <text evidence="8">The sequence shown here is derived from an EMBL/GenBank/DDBJ whole genome shotgun (WGS) entry which is preliminary data.</text>
</comment>
<dbReference type="PROSITE" id="PS50115">
    <property type="entry name" value="ARFGAP"/>
    <property type="match status" value="1"/>
</dbReference>
<evidence type="ECO:0000256" key="2">
    <source>
        <dbReference type="ARBA" id="ARBA00022723"/>
    </source>
</evidence>
<dbReference type="PANTHER" id="PTHR45686">
    <property type="entry name" value="ADP-RIBOSYLATION FACTOR GTPASE ACTIVATING PROTEIN 3, ISOFORM H-RELATED"/>
    <property type="match status" value="1"/>
</dbReference>
<dbReference type="AlphaFoldDB" id="A0AAU9K9B0"/>
<dbReference type="Gene3D" id="1.10.220.150">
    <property type="entry name" value="Arf GTPase activating protein"/>
    <property type="match status" value="1"/>
</dbReference>
<dbReference type="InterPro" id="IPR001164">
    <property type="entry name" value="ArfGAP_dom"/>
</dbReference>
<dbReference type="EMBL" id="CAJZBQ010000056">
    <property type="protein sequence ID" value="CAG9333525.1"/>
    <property type="molecule type" value="Genomic_DNA"/>
</dbReference>
<evidence type="ECO:0000313" key="8">
    <source>
        <dbReference type="EMBL" id="CAG9333525.1"/>
    </source>
</evidence>
<sequence length="347" mass="39684">MDPDTQVDKAYRDSVFSKLRPLPGNQTCFDCTAKNPIWCSVNLGIFICYGCTSTHRSLGTHLSFVRSSDYDMWTLRQLAYLELAGNKKAKDFFRSHGIHGAVDYSSQIAERWRNELAENVEELYPRAIKRKESHTETEENAIKPIIHTQIVHNEEKKVEEVKQEVPKTAAVVKQTVHILNKPKYTPPTETQHRFRKTKVEETASPAMFKPVSFKPPVDEEEFFDPQPLKPPERQVPVISSEPIVPQPAPAVIQKKNVEKKGFGSEDFEQKRLTERANKQRLAELSSARAISSDMYFGREENNGTSNDNAEYIREEANRLAEIAKEKAGELKNKAVNIWNNLHERFGS</sequence>
<evidence type="ECO:0000256" key="3">
    <source>
        <dbReference type="ARBA" id="ARBA00022771"/>
    </source>
</evidence>
<dbReference type="GO" id="GO:0008270">
    <property type="term" value="F:zinc ion binding"/>
    <property type="evidence" value="ECO:0007669"/>
    <property type="project" value="UniProtKB-KW"/>
</dbReference>
<keyword evidence="1" id="KW-0343">GTPase activation</keyword>
<proteinExistence type="predicted"/>
<dbReference type="SUPFAM" id="SSF57863">
    <property type="entry name" value="ArfGap/RecO-like zinc finger"/>
    <property type="match status" value="1"/>
</dbReference>
<evidence type="ECO:0000313" key="9">
    <source>
        <dbReference type="Proteomes" id="UP001162131"/>
    </source>
</evidence>
<dbReference type="PANTHER" id="PTHR45686:SF4">
    <property type="entry name" value="ADP-RIBOSYLATION FACTOR GTPASE ACTIVATING PROTEIN 3, ISOFORM H"/>
    <property type="match status" value="1"/>
</dbReference>
<dbReference type="Proteomes" id="UP001162131">
    <property type="component" value="Unassembled WGS sequence"/>
</dbReference>
<keyword evidence="4" id="KW-0862">Zinc</keyword>